<accession>A0A419A894</accession>
<dbReference type="PANTHER" id="PTHR23131">
    <property type="entry name" value="ENDORIBONUCLEASE LACTB2"/>
    <property type="match status" value="1"/>
</dbReference>
<dbReference type="Pfam" id="PF00753">
    <property type="entry name" value="Lactamase_B"/>
    <property type="match status" value="1"/>
</dbReference>
<dbReference type="Gene3D" id="1.10.10.10">
    <property type="entry name" value="Winged helix-like DNA-binding domain superfamily/Winged helix DNA-binding domain"/>
    <property type="match status" value="1"/>
</dbReference>
<dbReference type="AlphaFoldDB" id="A0A419A894"/>
<dbReference type="Gene3D" id="3.60.15.10">
    <property type="entry name" value="Ribonuclease Z/Hydroxyacylglutathione hydrolase-like"/>
    <property type="match status" value="1"/>
</dbReference>
<keyword evidence="3" id="KW-1185">Reference proteome</keyword>
<dbReference type="SUPFAM" id="SSF56281">
    <property type="entry name" value="Metallo-hydrolase/oxidoreductase"/>
    <property type="match status" value="1"/>
</dbReference>
<evidence type="ECO:0000313" key="3">
    <source>
        <dbReference type="Proteomes" id="UP000283587"/>
    </source>
</evidence>
<dbReference type="CDD" id="cd16278">
    <property type="entry name" value="metallo-hydrolase-like_MBL-fold"/>
    <property type="match status" value="1"/>
</dbReference>
<reference evidence="3" key="1">
    <citation type="submission" date="2018-09" db="EMBL/GenBank/DDBJ databases">
        <title>Paracoccus onubensis nov. sp. a moderate halophilic bacterium isolated from Gruta de las Maravillas (Aracena, Spain).</title>
        <authorList>
            <person name="Jurado V."/>
            <person name="Gutierrez-Patricio S."/>
            <person name="Gonzalez-Pimentel J.L."/>
            <person name="Miller A.Z."/>
            <person name="Laiz L."/>
            <person name="Saiz-Jimenez C."/>
        </authorList>
    </citation>
    <scope>NUCLEOTIDE SEQUENCE [LARGE SCALE GENOMIC DNA]</scope>
    <source>
        <strain evidence="3">DSM 26381</strain>
    </source>
</reference>
<dbReference type="SMART" id="SM00849">
    <property type="entry name" value="Lactamase_B"/>
    <property type="match status" value="1"/>
</dbReference>
<name>A0A419A894_9RHOB</name>
<dbReference type="PANTHER" id="PTHR23131:SF0">
    <property type="entry name" value="ENDORIBONUCLEASE LACTB2"/>
    <property type="match status" value="1"/>
</dbReference>
<keyword evidence="2" id="KW-0378">Hydrolase</keyword>
<sequence>MRPAKGPPSPIRDERGAMQEPLSILAPNPSPLTGQGTNTFLLGRRHVAVIDPGPDHAGHRAAILEASGGRITHIFVTHAHLDHSEGARALSQQTGAPILAFGDALAGRSAVMQRLAAEGVLEGGEGLDRGFRPDMTLSDGAVVETPDWTLCAIHTPGHAANHLSFAFEDLLFCGDIVLGWSTTLISPPDGDLGDYFRSLDRIGALGASRLLPAHGAAIDSPAPRLAELAAHRRERTAQILAALRDGPADAATLAARIYDIPAALMPAATRNVLAHLVALDALGAVRAEGDFSSRARFSAM</sequence>
<dbReference type="InterPro" id="IPR050662">
    <property type="entry name" value="Sec-metab_biosynth-thioest"/>
</dbReference>
<evidence type="ECO:0000313" key="2">
    <source>
        <dbReference type="EMBL" id="RJL18073.1"/>
    </source>
</evidence>
<dbReference type="InterPro" id="IPR036388">
    <property type="entry name" value="WH-like_DNA-bd_sf"/>
</dbReference>
<proteinExistence type="predicted"/>
<comment type="caution">
    <text evidence="2">The sequence shown here is derived from an EMBL/GenBank/DDBJ whole genome shotgun (WGS) entry which is preliminary data.</text>
</comment>
<feature type="domain" description="Metallo-beta-lactamase" evidence="1">
    <location>
        <begin position="36"/>
        <end position="214"/>
    </location>
</feature>
<protein>
    <submittedName>
        <fullName evidence="2">MBL fold metallo-hydrolase</fullName>
    </submittedName>
</protein>
<dbReference type="EMBL" id="QZEW01000028">
    <property type="protein sequence ID" value="RJL18073.1"/>
    <property type="molecule type" value="Genomic_DNA"/>
</dbReference>
<organism evidence="2 3">
    <name type="scientific">Paracoccus siganidrum</name>
    <dbReference type="NCBI Taxonomy" id="1276757"/>
    <lineage>
        <taxon>Bacteria</taxon>
        <taxon>Pseudomonadati</taxon>
        <taxon>Pseudomonadota</taxon>
        <taxon>Alphaproteobacteria</taxon>
        <taxon>Rhodobacterales</taxon>
        <taxon>Paracoccaceae</taxon>
        <taxon>Paracoccus</taxon>
    </lineage>
</organism>
<dbReference type="InterPro" id="IPR001279">
    <property type="entry name" value="Metallo-B-lactamas"/>
</dbReference>
<evidence type="ECO:0000259" key="1">
    <source>
        <dbReference type="SMART" id="SM00849"/>
    </source>
</evidence>
<dbReference type="GO" id="GO:0016787">
    <property type="term" value="F:hydrolase activity"/>
    <property type="evidence" value="ECO:0007669"/>
    <property type="project" value="UniProtKB-KW"/>
</dbReference>
<dbReference type="OrthoDB" id="9788263at2"/>
<dbReference type="InterPro" id="IPR036866">
    <property type="entry name" value="RibonucZ/Hydroxyglut_hydro"/>
</dbReference>
<dbReference type="Pfam" id="PF17778">
    <property type="entry name" value="WHD_BLACT"/>
    <property type="match status" value="1"/>
</dbReference>
<gene>
    <name evidence="2" type="ORF">D3P05_08215</name>
</gene>
<dbReference type="Proteomes" id="UP000283587">
    <property type="component" value="Unassembled WGS sequence"/>
</dbReference>
<dbReference type="InterPro" id="IPR041516">
    <property type="entry name" value="LACTB2_WH"/>
</dbReference>